<dbReference type="EMBL" id="JALLMC010000002">
    <property type="protein sequence ID" value="MEB6409750.1"/>
    <property type="molecule type" value="Genomic_DNA"/>
</dbReference>
<organism evidence="2 3">
    <name type="scientific">Enterobacter vonholyi</name>
    <dbReference type="NCBI Taxonomy" id="2797505"/>
    <lineage>
        <taxon>Bacteria</taxon>
        <taxon>Pseudomonadati</taxon>
        <taxon>Pseudomonadota</taxon>
        <taxon>Gammaproteobacteria</taxon>
        <taxon>Enterobacterales</taxon>
        <taxon>Enterobacteriaceae</taxon>
        <taxon>Enterobacter</taxon>
    </lineage>
</organism>
<keyword evidence="3" id="KW-1185">Reference proteome</keyword>
<dbReference type="Proteomes" id="UP001306510">
    <property type="component" value="Unassembled WGS sequence"/>
</dbReference>
<evidence type="ECO:0000259" key="1">
    <source>
        <dbReference type="Pfam" id="PF01370"/>
    </source>
</evidence>
<dbReference type="PANTHER" id="PTHR43245:SF53">
    <property type="entry name" value="EPIMERASE-RELATED"/>
    <property type="match status" value="1"/>
</dbReference>
<evidence type="ECO:0000313" key="2">
    <source>
        <dbReference type="EMBL" id="MEB6409750.1"/>
    </source>
</evidence>
<proteinExistence type="predicted"/>
<feature type="domain" description="NAD-dependent epimerase/dehydratase" evidence="1">
    <location>
        <begin position="5"/>
        <end position="203"/>
    </location>
</feature>
<dbReference type="InterPro" id="IPR050177">
    <property type="entry name" value="Lipid_A_modif_metabolic_enz"/>
</dbReference>
<dbReference type="InterPro" id="IPR001509">
    <property type="entry name" value="Epimerase_deHydtase"/>
</dbReference>
<dbReference type="InterPro" id="IPR036291">
    <property type="entry name" value="NAD(P)-bd_dom_sf"/>
</dbReference>
<name>A0ABU6E1Q8_9ENTR</name>
<dbReference type="Pfam" id="PF01370">
    <property type="entry name" value="Epimerase"/>
    <property type="match status" value="1"/>
</dbReference>
<protein>
    <submittedName>
        <fullName evidence="2">SDR family oxidoreductase</fullName>
    </submittedName>
</protein>
<accession>A0ABU6E1Q8</accession>
<dbReference type="PANTHER" id="PTHR43245">
    <property type="entry name" value="BIFUNCTIONAL POLYMYXIN RESISTANCE PROTEIN ARNA"/>
    <property type="match status" value="1"/>
</dbReference>
<dbReference type="Gene3D" id="3.40.50.720">
    <property type="entry name" value="NAD(P)-binding Rossmann-like Domain"/>
    <property type="match status" value="1"/>
</dbReference>
<dbReference type="CDD" id="cd08946">
    <property type="entry name" value="SDR_e"/>
    <property type="match status" value="1"/>
</dbReference>
<gene>
    <name evidence="2" type="ORF">MXM28_08575</name>
</gene>
<reference evidence="2 3" key="1">
    <citation type="submission" date="2022-04" db="EMBL/GenBank/DDBJ databases">
        <title>Whole genome surviellance of AMR bacteria from Assam, India: One Health Study.</title>
        <authorList>
            <person name="Mendem S.K."/>
            <person name="Rakshit O."/>
            <person name="Murugesan D."/>
            <person name="Shome R."/>
            <person name="Raisen C."/>
            <person name="Holmes M.A."/>
            <person name="Saikia K."/>
            <person name="Shome B.R."/>
        </authorList>
    </citation>
    <scope>NUCLEOTIDE SEQUENCE [LARGE SCALE GENOMIC DNA]</scope>
    <source>
        <strain evidence="2 3">MGG-11lp</strain>
    </source>
</reference>
<evidence type="ECO:0000313" key="3">
    <source>
        <dbReference type="Proteomes" id="UP001306510"/>
    </source>
</evidence>
<sequence length="276" mass="31070">MSIYTVVGGNGFIGSEIVRHLHFLHKDVWIPERNDPNIFSKKLGTLIYCAGNGDCQLKPFDVLTANCLLLSELLQNADFDRLIYVSSTRLYMNGDESSETSDLIIRQDDNRRLFNLTKLVAEELCFKSGKPFTIVRPSNVYGVALKSPLFLPSITRNAIINGRIDMYVDKNYEKDYVSVTDVAESVIKLSNKKEAEGEIINIASGINISSEQIASVLIQNTNCVVNWHENNATKEVFPITDISLLKKLIPEYKPRSVLSDLSDMIQLFKSELQIKS</sequence>
<dbReference type="SUPFAM" id="SSF51735">
    <property type="entry name" value="NAD(P)-binding Rossmann-fold domains"/>
    <property type="match status" value="1"/>
</dbReference>
<dbReference type="RefSeq" id="WP_136196081.1">
    <property type="nucleotide sequence ID" value="NZ_JAGSJL010000028.1"/>
</dbReference>
<comment type="caution">
    <text evidence="2">The sequence shown here is derived from an EMBL/GenBank/DDBJ whole genome shotgun (WGS) entry which is preliminary data.</text>
</comment>